<gene>
    <name evidence="6" type="ORF">IMG5_134990</name>
</gene>
<reference evidence="6 7" key="1">
    <citation type="submission" date="2011-07" db="EMBL/GenBank/DDBJ databases">
        <authorList>
            <person name="Coyne R."/>
            <person name="Brami D."/>
            <person name="Johnson J."/>
            <person name="Hostetler J."/>
            <person name="Hannick L."/>
            <person name="Clark T."/>
            <person name="Cassidy-Hanley D."/>
            <person name="Inman J."/>
        </authorList>
    </citation>
    <scope>NUCLEOTIDE SEQUENCE [LARGE SCALE GENOMIC DNA]</scope>
    <source>
        <strain evidence="6 7">G5</strain>
    </source>
</reference>
<dbReference type="CDD" id="cd07130">
    <property type="entry name" value="ALDH_F7_AASADH"/>
    <property type="match status" value="1"/>
</dbReference>
<dbReference type="SUPFAM" id="SSF53720">
    <property type="entry name" value="ALDH-like"/>
    <property type="match status" value="1"/>
</dbReference>
<accession>G0QWT6</accession>
<dbReference type="FunFam" id="3.40.309.10:FF:000018">
    <property type="entry name" value="Alpha-aminoadipic semialdehyde dehydrogenase"/>
    <property type="match status" value="1"/>
</dbReference>
<comment type="subunit">
    <text evidence="2">Homotetramer.</text>
</comment>
<evidence type="ECO:0000313" key="7">
    <source>
        <dbReference type="Proteomes" id="UP000008983"/>
    </source>
</evidence>
<dbReference type="OMA" id="DAWKVYM"/>
<dbReference type="InterPro" id="IPR015590">
    <property type="entry name" value="Aldehyde_DH_dom"/>
</dbReference>
<dbReference type="OrthoDB" id="310895at2759"/>
<dbReference type="InParanoid" id="G0QWT6"/>
<keyword evidence="4" id="KW-0520">NAD</keyword>
<dbReference type="RefSeq" id="XP_004031912.1">
    <property type="nucleotide sequence ID" value="XM_004031864.1"/>
</dbReference>
<dbReference type="InterPro" id="IPR016161">
    <property type="entry name" value="Ald_DH/histidinol_DH"/>
</dbReference>
<dbReference type="InterPro" id="IPR016162">
    <property type="entry name" value="Ald_DH_N"/>
</dbReference>
<keyword evidence="3" id="KW-0560">Oxidoreductase</keyword>
<dbReference type="PANTHER" id="PTHR43521">
    <property type="entry name" value="ALPHA-AMINOADIPIC SEMIALDEHYDE DEHYDROGENASE"/>
    <property type="match status" value="1"/>
</dbReference>
<dbReference type="Gene3D" id="3.40.309.10">
    <property type="entry name" value="Aldehyde Dehydrogenase, Chain A, domain 2"/>
    <property type="match status" value="1"/>
</dbReference>
<evidence type="ECO:0000256" key="2">
    <source>
        <dbReference type="ARBA" id="ARBA00011881"/>
    </source>
</evidence>
<evidence type="ECO:0000256" key="1">
    <source>
        <dbReference type="ARBA" id="ARBA00009986"/>
    </source>
</evidence>
<evidence type="ECO:0000313" key="6">
    <source>
        <dbReference type="EMBL" id="EGR30325.1"/>
    </source>
</evidence>
<dbReference type="PANTHER" id="PTHR43521:SF1">
    <property type="entry name" value="ALPHA-AMINOADIPIC SEMIALDEHYDE DEHYDROGENASE"/>
    <property type="match status" value="1"/>
</dbReference>
<dbReference type="Gene3D" id="3.40.605.10">
    <property type="entry name" value="Aldehyde Dehydrogenase, Chain A, domain 1"/>
    <property type="match status" value="1"/>
</dbReference>
<dbReference type="eggNOG" id="KOG2453">
    <property type="taxonomic scope" value="Eukaryota"/>
</dbReference>
<proteinExistence type="inferred from homology"/>
<comment type="similarity">
    <text evidence="1">Belongs to the aldehyde dehydrogenase family.</text>
</comment>
<dbReference type="Proteomes" id="UP000008983">
    <property type="component" value="Unassembled WGS sequence"/>
</dbReference>
<sequence length="512" mass="55750">MSNKIVFNKYPFLKELGLEEKMGGCFDGEKWCGSGELFQSINPSTNEIVAEIKGASLQEYENSTQNMLKAKNLWMSLPMPRKGEIVRQIGDAFRKNKSQLGKLVSLEVGKILSEGEGEIQEIIDICDMCCGLSRNLNGQMIPSERPDHIMMEQWNPLGLIGVISAFNFPTAVFGWNFCVAAVCGNLTMWKSSPTTPLCGIACTKIIIDVLERNGIPKSVLTLCTGGRDIGEKLVEDTRFALISFTGSTQVGREVSQKVAKRFGKSILELGGNNCLIVCDDANEELALKASCFSAVGTCGQRCTSLRRLLIHSSKYESMKEKLVKAYSSVVIGDPLDSKTLCGPLHSTNQISIFERGLKDIQEQGGKILVGGKKVEGNGNFVQPTIVEMTNVHAPILQHELFVPILYIMKFDTLDEAIQINNSVPQGLSSSLFTQNVANVYKWTGPLGADTGIVNVNIGPSGAEIGGAFGGEKETGGGRESGSDSWKQYMRRSTCTINYGKTLPLAQGIKFDL</sequence>
<dbReference type="GeneID" id="14906437"/>
<evidence type="ECO:0000256" key="3">
    <source>
        <dbReference type="ARBA" id="ARBA00023002"/>
    </source>
</evidence>
<dbReference type="EMBL" id="GL984013">
    <property type="protein sequence ID" value="EGR30325.1"/>
    <property type="molecule type" value="Genomic_DNA"/>
</dbReference>
<dbReference type="STRING" id="857967.G0QWT6"/>
<dbReference type="Pfam" id="PF00171">
    <property type="entry name" value="Aldedh"/>
    <property type="match status" value="1"/>
</dbReference>
<protein>
    <recommendedName>
        <fullName evidence="5">Aldehyde dehydrogenase domain-containing protein</fullName>
    </recommendedName>
</protein>
<evidence type="ECO:0000259" key="5">
    <source>
        <dbReference type="Pfam" id="PF00171"/>
    </source>
</evidence>
<evidence type="ECO:0000256" key="4">
    <source>
        <dbReference type="ARBA" id="ARBA00023027"/>
    </source>
</evidence>
<dbReference type="AlphaFoldDB" id="G0QWT6"/>
<dbReference type="GO" id="GO:0004029">
    <property type="term" value="F:aldehyde dehydrogenase (NAD+) activity"/>
    <property type="evidence" value="ECO:0007669"/>
    <property type="project" value="InterPro"/>
</dbReference>
<dbReference type="InterPro" id="IPR044638">
    <property type="entry name" value="ALDH7A1-like"/>
</dbReference>
<organism evidence="6 7">
    <name type="scientific">Ichthyophthirius multifiliis</name>
    <name type="common">White spot disease agent</name>
    <name type="synonym">Ich</name>
    <dbReference type="NCBI Taxonomy" id="5932"/>
    <lineage>
        <taxon>Eukaryota</taxon>
        <taxon>Sar</taxon>
        <taxon>Alveolata</taxon>
        <taxon>Ciliophora</taxon>
        <taxon>Intramacronucleata</taxon>
        <taxon>Oligohymenophorea</taxon>
        <taxon>Hymenostomatida</taxon>
        <taxon>Ophryoglenina</taxon>
        <taxon>Ichthyophthirius</taxon>
    </lineage>
</organism>
<name>G0QWT6_ICHMU</name>
<dbReference type="InterPro" id="IPR016163">
    <property type="entry name" value="Ald_DH_C"/>
</dbReference>
<feature type="domain" description="Aldehyde dehydrogenase" evidence="5">
    <location>
        <begin position="36"/>
        <end position="492"/>
    </location>
</feature>
<keyword evidence="7" id="KW-1185">Reference proteome</keyword>